<evidence type="ECO:0000313" key="1">
    <source>
        <dbReference type="EMBL" id="KAH8015687.1"/>
    </source>
</evidence>
<dbReference type="Proteomes" id="UP000827872">
    <property type="component" value="Linkage Group LG01"/>
</dbReference>
<protein>
    <submittedName>
        <fullName evidence="1">Uncharacterized protein</fullName>
    </submittedName>
</protein>
<proteinExistence type="predicted"/>
<gene>
    <name evidence="1" type="ORF">K3G42_007330</name>
</gene>
<reference evidence="1" key="1">
    <citation type="submission" date="2021-08" db="EMBL/GenBank/DDBJ databases">
        <title>The first chromosome-level gecko genome reveals the dynamic sex chromosomes of Neotropical dwarf geckos (Sphaerodactylidae: Sphaerodactylus).</title>
        <authorList>
            <person name="Pinto B.J."/>
            <person name="Keating S.E."/>
            <person name="Gamble T."/>
        </authorList>
    </citation>
    <scope>NUCLEOTIDE SEQUENCE</scope>
    <source>
        <strain evidence="1">TG3544</strain>
    </source>
</reference>
<sequence>MSGFLSWYRKNFPHKAAHKPKTTLAKKKSRTEVGAVGPLKPQQCKKQAAHPDSHVHVQPGHATHGPKGLLGLGPEGDSSSKDPAVPKKAPSATWKKVSCGQSTVRSRARPEDTANRTRKGLFVIPEDAANRTGRGPVVIPENAANRTGRSPAVIPEETAKRTGRGPVVIPENTANRTGRGPAVIPEDAANRSGKGPVVIPEVAANRTGRALVVIPEDAANRTGRALVVIPKEAANRTGRDPVMIPNEAANRMSSRILGGIPRGFGGCTLQPYLSNKHPSKCPAHAKSRKDLAERTNKVPLCTYKPCIGGWRTKRHSRPVFFKGTTSVVVRRGMETRRMRSIKGAEPMFPDLHAVIQNSEHLNINQAGSLSNRGFPASVFDLIASERADLEPGDLIEIFRFGYQHWAVYVGNGYVIHLAPPSEYAGAGCASLMSTLTDKALIKKELLMDVVGRNRYRVNNKHDSKHPPLPPTKIVQRAESMVGQELLYKVTSENCEHFVTELRYGVAKSDQVRDALVGVGIAGLGLATLGIISAMVTRRKKQNQ</sequence>
<keyword evidence="2" id="KW-1185">Reference proteome</keyword>
<evidence type="ECO:0000313" key="2">
    <source>
        <dbReference type="Proteomes" id="UP000827872"/>
    </source>
</evidence>
<comment type="caution">
    <text evidence="1">The sequence shown here is derived from an EMBL/GenBank/DDBJ whole genome shotgun (WGS) entry which is preliminary data.</text>
</comment>
<organism evidence="1 2">
    <name type="scientific">Sphaerodactylus townsendi</name>
    <dbReference type="NCBI Taxonomy" id="933632"/>
    <lineage>
        <taxon>Eukaryota</taxon>
        <taxon>Metazoa</taxon>
        <taxon>Chordata</taxon>
        <taxon>Craniata</taxon>
        <taxon>Vertebrata</taxon>
        <taxon>Euteleostomi</taxon>
        <taxon>Lepidosauria</taxon>
        <taxon>Squamata</taxon>
        <taxon>Bifurcata</taxon>
        <taxon>Gekkota</taxon>
        <taxon>Sphaerodactylidae</taxon>
        <taxon>Sphaerodactylus</taxon>
    </lineage>
</organism>
<name>A0ACB8G8C1_9SAUR</name>
<dbReference type="EMBL" id="CM037614">
    <property type="protein sequence ID" value="KAH8015687.1"/>
    <property type="molecule type" value="Genomic_DNA"/>
</dbReference>
<accession>A0ACB8G8C1</accession>